<dbReference type="PANTHER" id="PTHR23215:SF0">
    <property type="entry name" value="BUB3-INTERACTING AND GLEBS MOTIF-CONTAINING PROTEIN ZNF207"/>
    <property type="match status" value="1"/>
</dbReference>
<feature type="domain" description="BED-type" evidence="7">
    <location>
        <begin position="7"/>
        <end position="66"/>
    </location>
</feature>
<dbReference type="SMART" id="SM00355">
    <property type="entry name" value="ZnF_C2H2"/>
    <property type="match status" value="2"/>
</dbReference>
<dbReference type="GO" id="GO:0005634">
    <property type="term" value="C:nucleus"/>
    <property type="evidence" value="ECO:0007669"/>
    <property type="project" value="UniProtKB-SubCell"/>
</dbReference>
<evidence type="ECO:0000256" key="2">
    <source>
        <dbReference type="ARBA" id="ARBA00022723"/>
    </source>
</evidence>
<dbReference type="PROSITE" id="PS50808">
    <property type="entry name" value="ZF_BED"/>
    <property type="match status" value="1"/>
</dbReference>
<dbReference type="PROSITE" id="PS00028">
    <property type="entry name" value="ZINC_FINGER_C2H2_1"/>
    <property type="match status" value="1"/>
</dbReference>
<gene>
    <name evidence="8" type="ORF">RhiirA4_106601</name>
</gene>
<comment type="subcellular location">
    <subcellularLocation>
        <location evidence="1">Nucleus</location>
    </subcellularLocation>
</comment>
<keyword evidence="9" id="KW-1185">Reference proteome</keyword>
<dbReference type="VEuPathDB" id="FungiDB:RhiirA1_417880"/>
<dbReference type="AlphaFoldDB" id="A0A2I1G8V8"/>
<protein>
    <recommendedName>
        <fullName evidence="7">BED-type domain-containing protein</fullName>
    </recommendedName>
</protein>
<dbReference type="SUPFAM" id="SSF57667">
    <property type="entry name" value="beta-beta-alpha zinc fingers"/>
    <property type="match status" value="1"/>
</dbReference>
<dbReference type="GO" id="GO:0003677">
    <property type="term" value="F:DNA binding"/>
    <property type="evidence" value="ECO:0007669"/>
    <property type="project" value="InterPro"/>
</dbReference>
<evidence type="ECO:0000313" key="9">
    <source>
        <dbReference type="Proteomes" id="UP000234323"/>
    </source>
</evidence>
<evidence type="ECO:0000259" key="7">
    <source>
        <dbReference type="PROSITE" id="PS50808"/>
    </source>
</evidence>
<evidence type="ECO:0000256" key="6">
    <source>
        <dbReference type="PROSITE-ProRule" id="PRU00027"/>
    </source>
</evidence>
<dbReference type="InterPro" id="IPR036236">
    <property type="entry name" value="Znf_C2H2_sf"/>
</dbReference>
<evidence type="ECO:0000313" key="8">
    <source>
        <dbReference type="EMBL" id="PKY43067.1"/>
    </source>
</evidence>
<dbReference type="VEuPathDB" id="FungiDB:FUN_007449"/>
<reference evidence="8 9" key="1">
    <citation type="submission" date="2015-10" db="EMBL/GenBank/DDBJ databases">
        <title>Genome analyses suggest a sexual origin of heterokaryosis in a supposedly ancient asexual fungus.</title>
        <authorList>
            <person name="Ropars J."/>
            <person name="Sedzielewska K."/>
            <person name="Noel J."/>
            <person name="Charron P."/>
            <person name="Farinelli L."/>
            <person name="Marton T."/>
            <person name="Kruger M."/>
            <person name="Pelin A."/>
            <person name="Brachmann A."/>
            <person name="Corradi N."/>
        </authorList>
    </citation>
    <scope>NUCLEOTIDE SEQUENCE [LARGE SCALE GENOMIC DNA]</scope>
    <source>
        <strain evidence="8 9">A4</strain>
    </source>
</reference>
<keyword evidence="2" id="KW-0479">Metal-binding</keyword>
<evidence type="ECO:0000256" key="4">
    <source>
        <dbReference type="ARBA" id="ARBA00022833"/>
    </source>
</evidence>
<accession>A0A2I1G8V8</accession>
<sequence length="364" mass="40495">MGKKKNKKVVRPWCWYCERDFEDEKVLIQHQKAKHFKCPHCNKKLNTAGGMVVHVAQVHKETIDTVPNALKGRESTDVEIFGMEGIPQADMIAHMHALETDQPTKKIKTEEPMELSSEEIKKQLAQHQAMMQNSSTTGQPFSYSSYSTTQQNMPSLMPHQYSQFYQRPGVNSGQTYSPVTPYRPNQIPGQSLPVIPGQPWRPSVSGVSQPLYGQIQPATTGQSAIYPSRPANSVASASQIYPQVPHATVSGMSPSGQHSYTAYTGASATNTTITQYQETAPTSTVPSVGDTMTSNETTTNIIQSTTQKTVPKVVLVYSDNEVSMEEKRAELEKYRYNEDQFRQQVHALDISVQSRVANLKGRVV</sequence>
<keyword evidence="3 6" id="KW-0863">Zinc-finger</keyword>
<dbReference type="VEuPathDB" id="FungiDB:RhiirFUN_009327"/>
<keyword evidence="4" id="KW-0862">Zinc</keyword>
<evidence type="ECO:0000256" key="3">
    <source>
        <dbReference type="ARBA" id="ARBA00022771"/>
    </source>
</evidence>
<proteinExistence type="predicted"/>
<keyword evidence="5" id="KW-0539">Nucleus</keyword>
<dbReference type="InterPro" id="IPR013087">
    <property type="entry name" value="Znf_C2H2_type"/>
</dbReference>
<organism evidence="8 9">
    <name type="scientific">Rhizophagus irregularis</name>
    <dbReference type="NCBI Taxonomy" id="588596"/>
    <lineage>
        <taxon>Eukaryota</taxon>
        <taxon>Fungi</taxon>
        <taxon>Fungi incertae sedis</taxon>
        <taxon>Mucoromycota</taxon>
        <taxon>Glomeromycotina</taxon>
        <taxon>Glomeromycetes</taxon>
        <taxon>Glomerales</taxon>
        <taxon>Glomeraceae</taxon>
        <taxon>Rhizophagus</taxon>
    </lineage>
</organism>
<dbReference type="Proteomes" id="UP000234323">
    <property type="component" value="Unassembled WGS sequence"/>
</dbReference>
<evidence type="ECO:0000256" key="1">
    <source>
        <dbReference type="ARBA" id="ARBA00004123"/>
    </source>
</evidence>
<dbReference type="GO" id="GO:0008270">
    <property type="term" value="F:zinc ion binding"/>
    <property type="evidence" value="ECO:0007669"/>
    <property type="project" value="UniProtKB-KW"/>
</dbReference>
<dbReference type="InterPro" id="IPR003656">
    <property type="entry name" value="Znf_BED"/>
</dbReference>
<dbReference type="CDD" id="cd20908">
    <property type="entry name" value="SUF4-like"/>
    <property type="match status" value="1"/>
</dbReference>
<evidence type="ECO:0000256" key="5">
    <source>
        <dbReference type="ARBA" id="ARBA00023242"/>
    </source>
</evidence>
<dbReference type="EMBL" id="LLXI01000232">
    <property type="protein sequence ID" value="PKY43067.1"/>
    <property type="molecule type" value="Genomic_DNA"/>
</dbReference>
<dbReference type="Gene3D" id="3.30.160.60">
    <property type="entry name" value="Classic Zinc Finger"/>
    <property type="match status" value="1"/>
</dbReference>
<dbReference type="PANTHER" id="PTHR23215">
    <property type="entry name" value="ZINC FINGER PROTEIN 207"/>
    <property type="match status" value="1"/>
</dbReference>
<comment type="caution">
    <text evidence="8">The sequence shown here is derived from an EMBL/GenBank/DDBJ whole genome shotgun (WGS) entry which is preliminary data.</text>
</comment>
<name>A0A2I1G8V8_9GLOM</name>